<dbReference type="AlphaFoldDB" id="A0A4R8EUQ7"/>
<accession>A0A4R8EUQ7</accession>
<comment type="caution">
    <text evidence="1">The sequence shown here is derived from an EMBL/GenBank/DDBJ whole genome shotgun (WGS) entry which is preliminary data.</text>
</comment>
<evidence type="ECO:0000313" key="2">
    <source>
        <dbReference type="Proteomes" id="UP000294817"/>
    </source>
</evidence>
<sequence length="402" mass="45902">MKNIVVVLTILFITINIFSADNYFEFKLDLDNYNYQQTKINLRLSNVSHIELQLYSNYEFFKSYFNLSSWRSRNTYTIQLGFNVQTLWQHYNQKLLSMFKKGLLSSSGLGTKIGEVLLFDSNENLLDFVDIYFVIDDFFVNYTVSNDIIFAFSPPYPGSGPWYDQNTSIVSLNSNLLPLHVYIGVDYLDGFDFLSQGSYLQFLSSPDIYLNNGNVEFDVNVGSDLGNLFNNHGSLLQEKYVEAGSPTEGLHVADVVISIPMEGGYFSYEAIPVYFKVPEPSINFIIGEEGTIQLTFDLSNPQNNVISSVPVHIESTLQKYDIYLSIDIFDTYSFLADYIILQNEQVITVESGNIDFDIEIKANFADLWNDKREQILSLFENEVLIVNEVIHIGDVYITLSSS</sequence>
<proteinExistence type="predicted"/>
<dbReference type="EMBL" id="SODZ01000005">
    <property type="protein sequence ID" value="TDX16139.1"/>
    <property type="molecule type" value="Genomic_DNA"/>
</dbReference>
<evidence type="ECO:0000313" key="1">
    <source>
        <dbReference type="EMBL" id="TDX16139.1"/>
    </source>
</evidence>
<keyword evidence="2" id="KW-1185">Reference proteome</keyword>
<dbReference type="Proteomes" id="UP000294817">
    <property type="component" value="Unassembled WGS sequence"/>
</dbReference>
<reference evidence="1 2" key="1">
    <citation type="submission" date="2019-03" db="EMBL/GenBank/DDBJ databases">
        <title>Genomic Encyclopedia of Type Strains, Phase IV (KMG-IV): sequencing the most valuable type-strain genomes for metagenomic binning, comparative biology and taxonomic classification.</title>
        <authorList>
            <person name="Goeker M."/>
        </authorList>
    </citation>
    <scope>NUCLEOTIDE SEQUENCE [LARGE SCALE GENOMIC DNA]</scope>
    <source>
        <strain evidence="1 2">DSM 13575</strain>
    </source>
</reference>
<name>A0A4R8EUQ7_9BACT</name>
<protein>
    <submittedName>
        <fullName evidence="1">Uncharacterized protein</fullName>
    </submittedName>
</protein>
<gene>
    <name evidence="1" type="ORF">C8D74_10593</name>
</gene>
<organism evidence="1 2">
    <name type="scientific">Petrotoga sibirica</name>
    <dbReference type="NCBI Taxonomy" id="156202"/>
    <lineage>
        <taxon>Bacteria</taxon>
        <taxon>Thermotogati</taxon>
        <taxon>Thermotogota</taxon>
        <taxon>Thermotogae</taxon>
        <taxon>Petrotogales</taxon>
        <taxon>Petrotogaceae</taxon>
        <taxon>Petrotoga</taxon>
    </lineage>
</organism>
<dbReference type="RefSeq" id="WP_103877460.1">
    <property type="nucleotide sequence ID" value="NZ_SODZ01000005.1"/>
</dbReference>